<dbReference type="InterPro" id="IPR001509">
    <property type="entry name" value="Epimerase_deHydtase"/>
</dbReference>
<dbReference type="GO" id="GO:0005737">
    <property type="term" value="C:cytoplasm"/>
    <property type="evidence" value="ECO:0007669"/>
    <property type="project" value="TreeGrafter"/>
</dbReference>
<dbReference type="Pfam" id="PF01370">
    <property type="entry name" value="Epimerase"/>
    <property type="match status" value="1"/>
</dbReference>
<dbReference type="PANTHER" id="PTHR48079">
    <property type="entry name" value="PROTEIN YEEZ"/>
    <property type="match status" value="1"/>
</dbReference>
<accession>A0A367X3W9</accession>
<proteinExistence type="predicted"/>
<evidence type="ECO:0000313" key="2">
    <source>
        <dbReference type="EMBL" id="RCK47451.1"/>
    </source>
</evidence>
<organism evidence="2 3">
    <name type="scientific">Thalassospira xiamenensis</name>
    <dbReference type="NCBI Taxonomy" id="220697"/>
    <lineage>
        <taxon>Bacteria</taxon>
        <taxon>Pseudomonadati</taxon>
        <taxon>Pseudomonadota</taxon>
        <taxon>Alphaproteobacteria</taxon>
        <taxon>Rhodospirillales</taxon>
        <taxon>Thalassospiraceae</taxon>
        <taxon>Thalassospira</taxon>
    </lineage>
</organism>
<dbReference type="SUPFAM" id="SSF51735">
    <property type="entry name" value="NAD(P)-binding Rossmann-fold domains"/>
    <property type="match status" value="1"/>
</dbReference>
<dbReference type="AlphaFoldDB" id="A0A367X3W9"/>
<reference evidence="2 3" key="1">
    <citation type="submission" date="2014-07" db="EMBL/GenBank/DDBJ databases">
        <title>Draft genome sequence of Thalassospira xiamenensis IB13.</title>
        <authorList>
            <person name="Lai Q."/>
            <person name="Shao Z."/>
        </authorList>
    </citation>
    <scope>NUCLEOTIDE SEQUENCE [LARGE SCALE GENOMIC DNA]</scope>
    <source>
        <strain evidence="2 3">IB13</strain>
    </source>
</reference>
<dbReference type="InterPro" id="IPR036291">
    <property type="entry name" value="NAD(P)-bd_dom_sf"/>
</dbReference>
<sequence>MNNTETGKTALILGATGGIGAEIALALLRRHWTIRVLARSPAPADAIYGNASQCDWRIGDALNHDDVMNAARDVDVIVHAVNPPGYRDWDKLVLPMIDNTIAAATVNKARIVLPGTIYNYGPDALPEPGENSPQNPITRKGAIRVAIEERLKAACDYGAKALIVRAGDFFGPTARNNWFSQCLVKPATPVTKITYPGKSGIGHQWAYLPDVAETMAQLLCRETELDDFARFHMAGYWDHDGQQMINAIRRVSGQQSARVAALPWNLMKLAKFFVPFFREATELHYLWQQPIRLDNQKLVSFLGSEPHTDLDVAITRTLRMLGCMEIENPKSSLPSEHPST</sequence>
<dbReference type="PANTHER" id="PTHR48079:SF6">
    <property type="entry name" value="NAD(P)-BINDING DOMAIN-CONTAINING PROTEIN-RELATED"/>
    <property type="match status" value="1"/>
</dbReference>
<comment type="caution">
    <text evidence="2">The sequence shown here is derived from an EMBL/GenBank/DDBJ whole genome shotgun (WGS) entry which is preliminary data.</text>
</comment>
<dbReference type="InterPro" id="IPR051783">
    <property type="entry name" value="NAD(P)-dependent_oxidoreduct"/>
</dbReference>
<gene>
    <name evidence="2" type="ORF">TH44_17430</name>
</gene>
<dbReference type="GO" id="GO:0004029">
    <property type="term" value="F:aldehyde dehydrogenase (NAD+) activity"/>
    <property type="evidence" value="ECO:0007669"/>
    <property type="project" value="TreeGrafter"/>
</dbReference>
<dbReference type="EMBL" id="JPWJ01000010">
    <property type="protein sequence ID" value="RCK47451.1"/>
    <property type="molecule type" value="Genomic_DNA"/>
</dbReference>
<dbReference type="Gene3D" id="3.40.50.720">
    <property type="entry name" value="NAD(P)-binding Rossmann-like Domain"/>
    <property type="match status" value="1"/>
</dbReference>
<protein>
    <submittedName>
        <fullName evidence="2">Membrane protein</fullName>
    </submittedName>
</protein>
<feature type="domain" description="NAD-dependent epimerase/dehydratase" evidence="1">
    <location>
        <begin position="10"/>
        <end position="221"/>
    </location>
</feature>
<name>A0A367X3W9_9PROT</name>
<dbReference type="Proteomes" id="UP000252266">
    <property type="component" value="Unassembled WGS sequence"/>
</dbReference>
<evidence type="ECO:0000313" key="3">
    <source>
        <dbReference type="Proteomes" id="UP000252266"/>
    </source>
</evidence>
<evidence type="ECO:0000259" key="1">
    <source>
        <dbReference type="Pfam" id="PF01370"/>
    </source>
</evidence>
<dbReference type="RefSeq" id="WP_062960116.1">
    <property type="nucleotide sequence ID" value="NZ_JPWJ01000010.1"/>
</dbReference>